<proteinExistence type="predicted"/>
<reference evidence="2" key="1">
    <citation type="submission" date="2021-02" db="EMBL/GenBank/DDBJ databases">
        <authorList>
            <person name="Nowell W R."/>
        </authorList>
    </citation>
    <scope>NUCLEOTIDE SEQUENCE</scope>
</reference>
<comment type="caution">
    <text evidence="2">The sequence shown here is derived from an EMBL/GenBank/DDBJ whole genome shotgun (WGS) entry which is preliminary data.</text>
</comment>
<evidence type="ECO:0000256" key="1">
    <source>
        <dbReference type="ARBA" id="ARBA00022729"/>
    </source>
</evidence>
<dbReference type="PANTHER" id="PTHR46580:SF4">
    <property type="entry name" value="ATP_GTP-BINDING PROTEIN"/>
    <property type="match status" value="1"/>
</dbReference>
<feature type="non-terminal residue" evidence="2">
    <location>
        <position position="1"/>
    </location>
</feature>
<dbReference type="Gene3D" id="2.130.10.130">
    <property type="entry name" value="Integrin alpha, N-terminal"/>
    <property type="match status" value="1"/>
</dbReference>
<evidence type="ECO:0000313" key="3">
    <source>
        <dbReference type="Proteomes" id="UP000663881"/>
    </source>
</evidence>
<dbReference type="Pfam" id="PF13517">
    <property type="entry name" value="FG-GAP_3"/>
    <property type="match status" value="2"/>
</dbReference>
<dbReference type="EMBL" id="CAJOAY010023241">
    <property type="protein sequence ID" value="CAF4364527.1"/>
    <property type="molecule type" value="Genomic_DNA"/>
</dbReference>
<protein>
    <recommendedName>
        <fullName evidence="4">VCBS repeat-containing protein</fullName>
    </recommendedName>
</protein>
<dbReference type="AlphaFoldDB" id="A0A820LZ36"/>
<dbReference type="InterPro" id="IPR013517">
    <property type="entry name" value="FG-GAP"/>
</dbReference>
<dbReference type="PANTHER" id="PTHR46580">
    <property type="entry name" value="SENSOR KINASE-RELATED"/>
    <property type="match status" value="1"/>
</dbReference>
<sequence length="191" mass="20534">PQIYPIPNALNPYSIVVSNFNNDNYLDIAVASINSNDLAIFLGQNNGTFTLIATYITGNTSNPTMLSVRDLNNDNQMDIIVANPGNDNIGIYYGYGNGSFANMIAYPTGNGSDPRVMAFADFNNDNLIDMVTVNAGTNTIGILLRQNDGSFLLTNTFSTGVPSRPQAVTIDDFNNDGQLDIVVCNSQSSTI</sequence>
<dbReference type="InterPro" id="IPR028994">
    <property type="entry name" value="Integrin_alpha_N"/>
</dbReference>
<feature type="non-terminal residue" evidence="2">
    <location>
        <position position="191"/>
    </location>
</feature>
<accession>A0A820LZ36</accession>
<evidence type="ECO:0000313" key="2">
    <source>
        <dbReference type="EMBL" id="CAF4364527.1"/>
    </source>
</evidence>
<dbReference type="Gene3D" id="2.30.30.100">
    <property type="match status" value="1"/>
</dbReference>
<dbReference type="Proteomes" id="UP000663881">
    <property type="component" value="Unassembled WGS sequence"/>
</dbReference>
<dbReference type="SUPFAM" id="SSF69318">
    <property type="entry name" value="Integrin alpha N-terminal domain"/>
    <property type="match status" value="1"/>
</dbReference>
<evidence type="ECO:0008006" key="4">
    <source>
        <dbReference type="Google" id="ProtNLM"/>
    </source>
</evidence>
<name>A0A820LZ36_9BILA</name>
<gene>
    <name evidence="2" type="ORF">OKA104_LOCUS49508</name>
</gene>
<organism evidence="2 3">
    <name type="scientific">Adineta steineri</name>
    <dbReference type="NCBI Taxonomy" id="433720"/>
    <lineage>
        <taxon>Eukaryota</taxon>
        <taxon>Metazoa</taxon>
        <taxon>Spiralia</taxon>
        <taxon>Gnathifera</taxon>
        <taxon>Rotifera</taxon>
        <taxon>Eurotatoria</taxon>
        <taxon>Bdelloidea</taxon>
        <taxon>Adinetida</taxon>
        <taxon>Adinetidae</taxon>
        <taxon>Adineta</taxon>
    </lineage>
</organism>
<keyword evidence="1" id="KW-0732">Signal</keyword>